<evidence type="ECO:0000256" key="1">
    <source>
        <dbReference type="SAM" id="MobiDB-lite"/>
    </source>
</evidence>
<dbReference type="Proteomes" id="UP001591681">
    <property type="component" value="Unassembled WGS sequence"/>
</dbReference>
<reference evidence="3 4" key="1">
    <citation type="submission" date="2024-09" db="EMBL/GenBank/DDBJ databases">
        <title>A chromosome-level genome assembly of Gray's grenadier anchovy, Coilia grayii.</title>
        <authorList>
            <person name="Fu Z."/>
        </authorList>
    </citation>
    <scope>NUCLEOTIDE SEQUENCE [LARGE SCALE GENOMIC DNA]</scope>
    <source>
        <strain evidence="3">G4</strain>
        <tissue evidence="3">Muscle</tissue>
    </source>
</reference>
<keyword evidence="4" id="KW-1185">Reference proteome</keyword>
<accession>A0ABD1K379</accession>
<feature type="region of interest" description="Disordered" evidence="1">
    <location>
        <begin position="263"/>
        <end position="285"/>
    </location>
</feature>
<dbReference type="InterPro" id="IPR044822">
    <property type="entry name" value="Myb_DNA-bind_4"/>
</dbReference>
<dbReference type="AlphaFoldDB" id="A0ABD1K379"/>
<evidence type="ECO:0000313" key="3">
    <source>
        <dbReference type="EMBL" id="KAL2093587.1"/>
    </source>
</evidence>
<sequence length="301" mass="34490">MDNEPAAKPSYFFTIPDTAKLIKLRAENDELFDGRRTAAKAAWSLILREMGLEGKVTTEQLSKKWENMKKKYKELKFPPPGMEQEQRITWQWYGMMDKVLGDQYPSSQVSTVDDPFSCLPTKKMCLSQLGNDTLELIPNGLLLDNSEAVAAPAGDDSEIGMDGAIRVMKPLDMNLEAEMDNLRRERLGVEREQAEVDRERLLLVRERDLLEREKVTVKTDKAQLEKDWATVEQDRAAVERDKLSLEKDLAALEKEKLAVTRERERLKTAHGKKVSHSEADSAAHADRQKLRSLFERLLEKF</sequence>
<evidence type="ECO:0000313" key="4">
    <source>
        <dbReference type="Proteomes" id="UP001591681"/>
    </source>
</evidence>
<dbReference type="Gene3D" id="1.10.10.60">
    <property type="entry name" value="Homeodomain-like"/>
    <property type="match status" value="1"/>
</dbReference>
<evidence type="ECO:0000259" key="2">
    <source>
        <dbReference type="Pfam" id="PF13837"/>
    </source>
</evidence>
<protein>
    <recommendedName>
        <fullName evidence="2">Myb/SANT-like DNA-binding domain-containing protein</fullName>
    </recommendedName>
</protein>
<comment type="caution">
    <text evidence="3">The sequence shown here is derived from an EMBL/GenBank/DDBJ whole genome shotgun (WGS) entry which is preliminary data.</text>
</comment>
<organism evidence="3 4">
    <name type="scientific">Coilia grayii</name>
    <name type="common">Gray's grenadier anchovy</name>
    <dbReference type="NCBI Taxonomy" id="363190"/>
    <lineage>
        <taxon>Eukaryota</taxon>
        <taxon>Metazoa</taxon>
        <taxon>Chordata</taxon>
        <taxon>Craniata</taxon>
        <taxon>Vertebrata</taxon>
        <taxon>Euteleostomi</taxon>
        <taxon>Actinopterygii</taxon>
        <taxon>Neopterygii</taxon>
        <taxon>Teleostei</taxon>
        <taxon>Clupei</taxon>
        <taxon>Clupeiformes</taxon>
        <taxon>Clupeoidei</taxon>
        <taxon>Engraulidae</taxon>
        <taxon>Coilinae</taxon>
        <taxon>Coilia</taxon>
    </lineage>
</organism>
<gene>
    <name evidence="3" type="ORF">ACEWY4_010899</name>
</gene>
<proteinExistence type="predicted"/>
<name>A0ABD1K379_9TELE</name>
<dbReference type="Pfam" id="PF13837">
    <property type="entry name" value="Myb_DNA-bind_4"/>
    <property type="match status" value="1"/>
</dbReference>
<feature type="compositionally biased region" description="Basic and acidic residues" evidence="1">
    <location>
        <begin position="275"/>
        <end position="285"/>
    </location>
</feature>
<feature type="domain" description="Myb/SANT-like DNA-binding" evidence="2">
    <location>
        <begin position="13"/>
        <end position="98"/>
    </location>
</feature>
<dbReference type="EMBL" id="JBHFQA010000009">
    <property type="protein sequence ID" value="KAL2093587.1"/>
    <property type="molecule type" value="Genomic_DNA"/>
</dbReference>